<feature type="region of interest" description="Disordered" evidence="1">
    <location>
        <begin position="1"/>
        <end position="49"/>
    </location>
</feature>
<name>A0A8C2HM63_CYPCA</name>
<protein>
    <submittedName>
        <fullName evidence="2">Uncharacterized protein</fullName>
    </submittedName>
</protein>
<accession>A0A8C2HM63</accession>
<organism evidence="2 3">
    <name type="scientific">Cyprinus carpio</name>
    <name type="common">Common carp</name>
    <dbReference type="NCBI Taxonomy" id="7962"/>
    <lineage>
        <taxon>Eukaryota</taxon>
        <taxon>Metazoa</taxon>
        <taxon>Chordata</taxon>
        <taxon>Craniata</taxon>
        <taxon>Vertebrata</taxon>
        <taxon>Euteleostomi</taxon>
        <taxon>Actinopterygii</taxon>
        <taxon>Neopterygii</taxon>
        <taxon>Teleostei</taxon>
        <taxon>Ostariophysi</taxon>
        <taxon>Cypriniformes</taxon>
        <taxon>Cyprinidae</taxon>
        <taxon>Cyprininae</taxon>
        <taxon>Cyprinus</taxon>
    </lineage>
</organism>
<dbReference type="Ensembl" id="ENSCCRT00020058190.1">
    <property type="protein sequence ID" value="ENSCCRP00020053282.1"/>
    <property type="gene ID" value="ENSCCRG00020023937.1"/>
</dbReference>
<dbReference type="Proteomes" id="UP000694701">
    <property type="component" value="Unplaced"/>
</dbReference>
<evidence type="ECO:0000313" key="3">
    <source>
        <dbReference type="Proteomes" id="UP000694701"/>
    </source>
</evidence>
<feature type="compositionally biased region" description="Polar residues" evidence="1">
    <location>
        <begin position="29"/>
        <end position="39"/>
    </location>
</feature>
<feature type="compositionally biased region" description="Basic residues" evidence="1">
    <location>
        <begin position="40"/>
        <end position="49"/>
    </location>
</feature>
<dbReference type="AlphaFoldDB" id="A0A8C2HM63"/>
<sequence length="68" mass="7859">FPSSFQARWFSEPSPEWRSPSHTHHTRPQHSSCQSSGSRPHTRCRLPGHERRRRCRASHTCLGQPQAA</sequence>
<proteinExistence type="predicted"/>
<evidence type="ECO:0000256" key="1">
    <source>
        <dbReference type="SAM" id="MobiDB-lite"/>
    </source>
</evidence>
<reference evidence="2" key="1">
    <citation type="submission" date="2025-08" db="UniProtKB">
        <authorList>
            <consortium name="Ensembl"/>
        </authorList>
    </citation>
    <scope>IDENTIFICATION</scope>
</reference>
<evidence type="ECO:0000313" key="2">
    <source>
        <dbReference type="Ensembl" id="ENSCCRP00020053282.1"/>
    </source>
</evidence>